<keyword evidence="3" id="KW-1185">Reference proteome</keyword>
<accession>A0A409XYX0</accession>
<keyword evidence="1" id="KW-0812">Transmembrane</keyword>
<evidence type="ECO:0000313" key="3">
    <source>
        <dbReference type="Proteomes" id="UP000284706"/>
    </source>
</evidence>
<name>A0A409XYX0_9AGAR</name>
<dbReference type="OrthoDB" id="3354157at2759"/>
<organism evidence="2 3">
    <name type="scientific">Gymnopilus dilepis</name>
    <dbReference type="NCBI Taxonomy" id="231916"/>
    <lineage>
        <taxon>Eukaryota</taxon>
        <taxon>Fungi</taxon>
        <taxon>Dikarya</taxon>
        <taxon>Basidiomycota</taxon>
        <taxon>Agaricomycotina</taxon>
        <taxon>Agaricomycetes</taxon>
        <taxon>Agaricomycetidae</taxon>
        <taxon>Agaricales</taxon>
        <taxon>Agaricineae</taxon>
        <taxon>Hymenogastraceae</taxon>
        <taxon>Gymnopilus</taxon>
    </lineage>
</organism>
<dbReference type="InParanoid" id="A0A409XYX0"/>
<feature type="transmembrane region" description="Helical" evidence="1">
    <location>
        <begin position="12"/>
        <end position="35"/>
    </location>
</feature>
<feature type="transmembrane region" description="Helical" evidence="1">
    <location>
        <begin position="66"/>
        <end position="87"/>
    </location>
</feature>
<sequence>MRTNALYRSRRLLLFLYFLGILSLSNMLACFLVIYHNTTWVTQSPFGSTHCASECSSSTCVAAQTLFWIPFSLLETFLALLTMWKYYCNCSSFSWTLVSEAKSNISSGQRRRSLDRSLVVATVARDGLCILNIILWVAVQSHSYSFLAIAIMKSLQSTICSRMLLNIRGLLEKSTFDDTATRISIHPNISQVVVTREGTLLHLTSVRSSVDLDDRPRHDYGYERGLQ</sequence>
<keyword evidence="1" id="KW-0472">Membrane</keyword>
<proteinExistence type="predicted"/>
<gene>
    <name evidence="2" type="ORF">CVT26_016190</name>
</gene>
<protein>
    <submittedName>
        <fullName evidence="2">Uncharacterized protein</fullName>
    </submittedName>
</protein>
<keyword evidence="1" id="KW-1133">Transmembrane helix</keyword>
<evidence type="ECO:0000256" key="1">
    <source>
        <dbReference type="SAM" id="Phobius"/>
    </source>
</evidence>
<reference evidence="2 3" key="1">
    <citation type="journal article" date="2018" name="Evol. Lett.">
        <title>Horizontal gene cluster transfer increased hallucinogenic mushroom diversity.</title>
        <authorList>
            <person name="Reynolds H.T."/>
            <person name="Vijayakumar V."/>
            <person name="Gluck-Thaler E."/>
            <person name="Korotkin H.B."/>
            <person name="Matheny P.B."/>
            <person name="Slot J.C."/>
        </authorList>
    </citation>
    <scope>NUCLEOTIDE SEQUENCE [LARGE SCALE GENOMIC DNA]</scope>
    <source>
        <strain evidence="2 3">SRW20</strain>
    </source>
</reference>
<dbReference type="AlphaFoldDB" id="A0A409XYX0"/>
<comment type="caution">
    <text evidence="2">The sequence shown here is derived from an EMBL/GenBank/DDBJ whole genome shotgun (WGS) entry which is preliminary data.</text>
</comment>
<feature type="transmembrane region" description="Helical" evidence="1">
    <location>
        <begin position="118"/>
        <end position="138"/>
    </location>
</feature>
<dbReference type="Proteomes" id="UP000284706">
    <property type="component" value="Unassembled WGS sequence"/>
</dbReference>
<dbReference type="EMBL" id="NHYE01001402">
    <property type="protein sequence ID" value="PPQ95974.1"/>
    <property type="molecule type" value="Genomic_DNA"/>
</dbReference>
<evidence type="ECO:0000313" key="2">
    <source>
        <dbReference type="EMBL" id="PPQ95974.1"/>
    </source>
</evidence>